<feature type="compositionally biased region" description="Pro residues" evidence="1">
    <location>
        <begin position="16"/>
        <end position="25"/>
    </location>
</feature>
<evidence type="ECO:0000313" key="2">
    <source>
        <dbReference type="EMBL" id="CAA9491042.1"/>
    </source>
</evidence>
<accession>A0A6J4SD45</accession>
<organism evidence="2">
    <name type="scientific">uncultured Rubrobacteraceae bacterium</name>
    <dbReference type="NCBI Taxonomy" id="349277"/>
    <lineage>
        <taxon>Bacteria</taxon>
        <taxon>Bacillati</taxon>
        <taxon>Actinomycetota</taxon>
        <taxon>Rubrobacteria</taxon>
        <taxon>Rubrobacterales</taxon>
        <taxon>Rubrobacteraceae</taxon>
        <taxon>environmental samples</taxon>
    </lineage>
</organism>
<dbReference type="EMBL" id="CADCVK010000319">
    <property type="protein sequence ID" value="CAA9491042.1"/>
    <property type="molecule type" value="Genomic_DNA"/>
</dbReference>
<feature type="compositionally biased region" description="Low complexity" evidence="1">
    <location>
        <begin position="26"/>
        <end position="35"/>
    </location>
</feature>
<dbReference type="AlphaFoldDB" id="A0A6J4SD45"/>
<feature type="region of interest" description="Disordered" evidence="1">
    <location>
        <begin position="1"/>
        <end position="46"/>
    </location>
</feature>
<feature type="non-terminal residue" evidence="2">
    <location>
        <position position="46"/>
    </location>
</feature>
<sequence length="46" mass="4739">CSGKTAMSTTSKKRPPSPTILPNPTSPSSRSTQTPNPGPRPCARGC</sequence>
<proteinExistence type="predicted"/>
<name>A0A6J4SD45_9ACTN</name>
<evidence type="ECO:0000256" key="1">
    <source>
        <dbReference type="SAM" id="MobiDB-lite"/>
    </source>
</evidence>
<reference evidence="2" key="1">
    <citation type="submission" date="2020-02" db="EMBL/GenBank/DDBJ databases">
        <authorList>
            <person name="Meier V. D."/>
        </authorList>
    </citation>
    <scope>NUCLEOTIDE SEQUENCE</scope>
    <source>
        <strain evidence="2">AVDCRST_MAG12</strain>
    </source>
</reference>
<protein>
    <submittedName>
        <fullName evidence="2">Uncharacterized protein</fullName>
    </submittedName>
</protein>
<feature type="compositionally biased region" description="Polar residues" evidence="1">
    <location>
        <begin position="1"/>
        <end position="10"/>
    </location>
</feature>
<feature type="non-terminal residue" evidence="2">
    <location>
        <position position="1"/>
    </location>
</feature>
<gene>
    <name evidence="2" type="ORF">AVDCRST_MAG12-2094</name>
</gene>